<dbReference type="InterPro" id="IPR024788">
    <property type="entry name" value="Malectin-like_Carb-bd_dom"/>
</dbReference>
<evidence type="ECO:0000256" key="12">
    <source>
        <dbReference type="PROSITE-ProRule" id="PRU10141"/>
    </source>
</evidence>
<keyword evidence="16" id="KW-1185">Reference proteome</keyword>
<keyword evidence="11" id="KW-0325">Glycoprotein</keyword>
<dbReference type="InterPro" id="IPR001245">
    <property type="entry name" value="Ser-Thr/Tyr_kinase_cat_dom"/>
</dbReference>
<evidence type="ECO:0000256" key="13">
    <source>
        <dbReference type="SAM" id="Phobius"/>
    </source>
</evidence>
<dbReference type="InterPro" id="IPR011009">
    <property type="entry name" value="Kinase-like_dom_sf"/>
</dbReference>
<keyword evidence="9 13" id="KW-1133">Transmembrane helix</keyword>
<keyword evidence="5" id="KW-0732">Signal</keyword>
<evidence type="ECO:0000313" key="16">
    <source>
        <dbReference type="Proteomes" id="UP000306102"/>
    </source>
</evidence>
<dbReference type="Gene3D" id="3.30.200.20">
    <property type="entry name" value="Phosphorylase Kinase, domain 1"/>
    <property type="match status" value="1"/>
</dbReference>
<feature type="binding site" evidence="12">
    <location>
        <position position="543"/>
    </location>
    <ligand>
        <name>ATP</name>
        <dbReference type="ChEBI" id="CHEBI:30616"/>
    </ligand>
</feature>
<feature type="transmembrane region" description="Helical" evidence="13">
    <location>
        <begin position="443"/>
        <end position="464"/>
    </location>
</feature>
<dbReference type="PROSITE" id="PS00108">
    <property type="entry name" value="PROTEIN_KINASE_ST"/>
    <property type="match status" value="1"/>
</dbReference>
<comment type="caution">
    <text evidence="15">The sequence shown here is derived from an EMBL/GenBank/DDBJ whole genome shotgun (WGS) entry which is preliminary data.</text>
</comment>
<keyword evidence="7" id="KW-0418">Kinase</keyword>
<dbReference type="GO" id="GO:0004714">
    <property type="term" value="F:transmembrane receptor protein tyrosine kinase activity"/>
    <property type="evidence" value="ECO:0007669"/>
    <property type="project" value="InterPro"/>
</dbReference>
<evidence type="ECO:0000256" key="4">
    <source>
        <dbReference type="ARBA" id="ARBA00022692"/>
    </source>
</evidence>
<dbReference type="InterPro" id="IPR045272">
    <property type="entry name" value="ANXUR1/2-like"/>
</dbReference>
<dbReference type="GO" id="GO:0016020">
    <property type="term" value="C:membrane"/>
    <property type="evidence" value="ECO:0007669"/>
    <property type="project" value="UniProtKB-SubCell"/>
</dbReference>
<dbReference type="Gene3D" id="1.10.510.10">
    <property type="entry name" value="Transferase(Phosphotransferase) domain 1"/>
    <property type="match status" value="1"/>
</dbReference>
<dbReference type="InterPro" id="IPR000719">
    <property type="entry name" value="Prot_kinase_dom"/>
</dbReference>
<evidence type="ECO:0000256" key="7">
    <source>
        <dbReference type="ARBA" id="ARBA00022777"/>
    </source>
</evidence>
<dbReference type="GO" id="GO:0005524">
    <property type="term" value="F:ATP binding"/>
    <property type="evidence" value="ECO:0007669"/>
    <property type="project" value="UniProtKB-UniRule"/>
</dbReference>
<dbReference type="Gene3D" id="2.60.120.430">
    <property type="entry name" value="Galactose-binding lectin"/>
    <property type="match status" value="2"/>
</dbReference>
<dbReference type="Pfam" id="PF07714">
    <property type="entry name" value="PK_Tyr_Ser-Thr"/>
    <property type="match status" value="1"/>
</dbReference>
<dbReference type="FunFam" id="3.30.200.20:FF:000039">
    <property type="entry name" value="receptor-like protein kinase FERONIA"/>
    <property type="match status" value="1"/>
</dbReference>
<evidence type="ECO:0000256" key="3">
    <source>
        <dbReference type="ARBA" id="ARBA00022679"/>
    </source>
</evidence>
<evidence type="ECO:0000259" key="14">
    <source>
        <dbReference type="PROSITE" id="PS50011"/>
    </source>
</evidence>
<dbReference type="AlphaFoldDB" id="A0A4S4EL89"/>
<dbReference type="Pfam" id="PF12819">
    <property type="entry name" value="Malectin_like"/>
    <property type="match status" value="1"/>
</dbReference>
<keyword evidence="8 12" id="KW-0067">ATP-binding</keyword>
<dbReference type="STRING" id="542762.A0A4S4EL89"/>
<dbReference type="FunFam" id="2.60.120.430:FF:000007">
    <property type="entry name" value="FERONIA receptor-like kinase"/>
    <property type="match status" value="1"/>
</dbReference>
<dbReference type="SMART" id="SM00220">
    <property type="entry name" value="S_TKc"/>
    <property type="match status" value="1"/>
</dbReference>
<keyword evidence="10 13" id="KW-0472">Membrane</keyword>
<accession>A0A4S4EL89</accession>
<evidence type="ECO:0000256" key="9">
    <source>
        <dbReference type="ARBA" id="ARBA00022989"/>
    </source>
</evidence>
<gene>
    <name evidence="15" type="ORF">TEA_008410</name>
</gene>
<comment type="subcellular location">
    <subcellularLocation>
        <location evidence="1">Membrane</location>
        <topology evidence="1">Single-pass type I membrane protein</topology>
    </subcellularLocation>
</comment>
<evidence type="ECO:0000256" key="5">
    <source>
        <dbReference type="ARBA" id="ARBA00022729"/>
    </source>
</evidence>
<evidence type="ECO:0000256" key="6">
    <source>
        <dbReference type="ARBA" id="ARBA00022741"/>
    </source>
</evidence>
<dbReference type="EMBL" id="SDRB02003567">
    <property type="protein sequence ID" value="THG17381.1"/>
    <property type="molecule type" value="Genomic_DNA"/>
</dbReference>
<evidence type="ECO:0000256" key="11">
    <source>
        <dbReference type="ARBA" id="ARBA00023180"/>
    </source>
</evidence>
<evidence type="ECO:0000313" key="15">
    <source>
        <dbReference type="EMBL" id="THG17381.1"/>
    </source>
</evidence>
<proteinExistence type="predicted"/>
<dbReference type="FunFam" id="2.60.120.430:FF:000003">
    <property type="entry name" value="FERONIA receptor-like kinase"/>
    <property type="match status" value="1"/>
</dbReference>
<evidence type="ECO:0000256" key="1">
    <source>
        <dbReference type="ARBA" id="ARBA00004479"/>
    </source>
</evidence>
<dbReference type="SUPFAM" id="SSF56112">
    <property type="entry name" value="Protein kinase-like (PK-like)"/>
    <property type="match status" value="1"/>
</dbReference>
<dbReference type="PROSITE" id="PS50011">
    <property type="entry name" value="PROTEIN_KINASE_DOM"/>
    <property type="match status" value="1"/>
</dbReference>
<keyword evidence="4 13" id="KW-0812">Transmembrane</keyword>
<dbReference type="Proteomes" id="UP000306102">
    <property type="component" value="Unassembled WGS sequence"/>
</dbReference>
<organism evidence="15 16">
    <name type="scientific">Camellia sinensis var. sinensis</name>
    <name type="common">China tea</name>
    <dbReference type="NCBI Taxonomy" id="542762"/>
    <lineage>
        <taxon>Eukaryota</taxon>
        <taxon>Viridiplantae</taxon>
        <taxon>Streptophyta</taxon>
        <taxon>Embryophyta</taxon>
        <taxon>Tracheophyta</taxon>
        <taxon>Spermatophyta</taxon>
        <taxon>Magnoliopsida</taxon>
        <taxon>eudicotyledons</taxon>
        <taxon>Gunneridae</taxon>
        <taxon>Pentapetalae</taxon>
        <taxon>asterids</taxon>
        <taxon>Ericales</taxon>
        <taxon>Theaceae</taxon>
        <taxon>Camellia</taxon>
    </lineage>
</organism>
<reference evidence="15 16" key="1">
    <citation type="journal article" date="2018" name="Proc. Natl. Acad. Sci. U.S.A.">
        <title>Draft genome sequence of Camellia sinensis var. sinensis provides insights into the evolution of the tea genome and tea quality.</title>
        <authorList>
            <person name="Wei C."/>
            <person name="Yang H."/>
            <person name="Wang S."/>
            <person name="Zhao J."/>
            <person name="Liu C."/>
            <person name="Gao L."/>
            <person name="Xia E."/>
            <person name="Lu Y."/>
            <person name="Tai Y."/>
            <person name="She G."/>
            <person name="Sun J."/>
            <person name="Cao H."/>
            <person name="Tong W."/>
            <person name="Gao Q."/>
            <person name="Li Y."/>
            <person name="Deng W."/>
            <person name="Jiang X."/>
            <person name="Wang W."/>
            <person name="Chen Q."/>
            <person name="Zhang S."/>
            <person name="Li H."/>
            <person name="Wu J."/>
            <person name="Wang P."/>
            <person name="Li P."/>
            <person name="Shi C."/>
            <person name="Zheng F."/>
            <person name="Jian J."/>
            <person name="Huang B."/>
            <person name="Shan D."/>
            <person name="Shi M."/>
            <person name="Fang C."/>
            <person name="Yue Y."/>
            <person name="Li F."/>
            <person name="Li D."/>
            <person name="Wei S."/>
            <person name="Han B."/>
            <person name="Jiang C."/>
            <person name="Yin Y."/>
            <person name="Xia T."/>
            <person name="Zhang Z."/>
            <person name="Bennetzen J.L."/>
            <person name="Zhao S."/>
            <person name="Wan X."/>
        </authorList>
    </citation>
    <scope>NUCLEOTIDE SEQUENCE [LARGE SCALE GENOMIC DNA]</scope>
    <source>
        <strain evidence="16">cv. Shuchazao</strain>
        <tissue evidence="15">Leaf</tissue>
    </source>
</reference>
<evidence type="ECO:0000256" key="8">
    <source>
        <dbReference type="ARBA" id="ARBA00022840"/>
    </source>
</evidence>
<dbReference type="GO" id="GO:0004674">
    <property type="term" value="F:protein serine/threonine kinase activity"/>
    <property type="evidence" value="ECO:0007669"/>
    <property type="project" value="UniProtKB-KW"/>
</dbReference>
<keyword evidence="6 12" id="KW-0547">Nucleotide-binding</keyword>
<dbReference type="InterPro" id="IPR017441">
    <property type="entry name" value="Protein_kinase_ATP_BS"/>
</dbReference>
<feature type="domain" description="Protein kinase" evidence="14">
    <location>
        <begin position="514"/>
        <end position="794"/>
    </location>
</feature>
<evidence type="ECO:0000256" key="2">
    <source>
        <dbReference type="ARBA" id="ARBA00022527"/>
    </source>
</evidence>
<dbReference type="PANTHER" id="PTHR34590">
    <property type="entry name" value="OS03G0124300 PROTEIN-RELATED"/>
    <property type="match status" value="1"/>
</dbReference>
<dbReference type="GO" id="GO:0010038">
    <property type="term" value="P:response to metal ion"/>
    <property type="evidence" value="ECO:0007669"/>
    <property type="project" value="UniProtKB-ARBA"/>
</dbReference>
<dbReference type="PROSITE" id="PS00107">
    <property type="entry name" value="PROTEIN_KINASE_ATP"/>
    <property type="match status" value="1"/>
</dbReference>
<name>A0A4S4EL89_CAMSN</name>
<evidence type="ECO:0000256" key="10">
    <source>
        <dbReference type="ARBA" id="ARBA00023136"/>
    </source>
</evidence>
<keyword evidence="2" id="KW-0723">Serine/threonine-protein kinase</keyword>
<protein>
    <recommendedName>
        <fullName evidence="14">Protein kinase domain-containing protein</fullName>
    </recommendedName>
</protein>
<sequence>MMKIHKDLLCCCLDLTLLYLSLPIFNLISLAATSNDYISSDKFLLNCGSSESSSFNGKDWTGDVGSSYLPSDYRTTSSLSNSIASNPSVPKIPYLSARIFHTQFTYTFPVTPGNKFIRLYFYSVPYYDSSLNPSDACFSVVIAGGFTLLDNFRPSATAYALKSDYFSKDFSINIKEKKLNVTFIPSLMASSALAFVNGIEIFSLPLNLYIPKGNASVRFIGQKDPFLILDEIAFEMLYRVNVQKDIEGSVSNIFGYWLDDSNYIFGPIAGMSVYTDIGYIISTYNFLNYTAPKELYETARTMGSSDAFNVNHNLTWIFSVDSGFNYFLRLHFCEISSQVIKVNQRVFKVYINNQIAENSLDLIALTGAPYVAMYIDYITKVSEKGEIRLDLHPNTDSKPKYANAILNGIEIMKLSNTNKSLAAHIQMINNTEKMNEKARTKKIINGIVVGCAILGFCLVSFIAFKLSRRFNLVSPTIHQSHTRNNARANLLSWALSDHCRQFSLVEIKVATNNFDEDMVLGSGGFGKVYKGFIDDGITKVAVKRGNPKSHQGVREFQNEIELLAKFQHMHVVSLKGYCQEGVEMILIYEYMAHGTLCDHLYKSRNPPLPWNLRLKICIGAARGLHYLHTGVKYSIIHRDVKTANILLNEEWVAKIADFGLSRVGPTTASCEHVYTEVKGTFGYLDPEYYRHRKLTDKSDVYSFGVVLFEVLCGRPAVKHVISIVDDEDHERASLAEWALHCYRNGTIDRMIDHHLRGKIAPQCLTVFVDVAVKCLAETGSKRPSMSDVLSNLELALQLQEIDAVDMDCSSL</sequence>
<dbReference type="CDD" id="cd14066">
    <property type="entry name" value="STKc_IRAK"/>
    <property type="match status" value="1"/>
</dbReference>
<dbReference type="FunFam" id="1.10.510.10:FF:000252">
    <property type="entry name" value="Receptor-like protein kinase FERONIA"/>
    <property type="match status" value="1"/>
</dbReference>
<dbReference type="InterPro" id="IPR008271">
    <property type="entry name" value="Ser/Thr_kinase_AS"/>
</dbReference>
<keyword evidence="3" id="KW-0808">Transferase</keyword>